<proteinExistence type="predicted"/>
<evidence type="ECO:0000313" key="1">
    <source>
        <dbReference type="EMBL" id="TFK73441.1"/>
    </source>
</evidence>
<sequence>MLITQDPYCVRGRLVPIEVLSRILHLSTSDLTTSLRSYKCDGHAEWEPYNRSLHDCAQFRLVDSTWNAVLIPILYSIFVLPAWPPEKQIRRAKAVDYHPEMIRALILSGCTDHHTVEGEYSVSSAPEAEEFFASVQSDSLTSLAILYPTIEVVGSAITGLGTRSSQLKALELYSVYWDSTRFAPTGSLTMHWEWPLGLGCTAPLYPCPGRGKHLTRNA</sequence>
<dbReference type="Proteomes" id="UP000308600">
    <property type="component" value="Unassembled WGS sequence"/>
</dbReference>
<protein>
    <submittedName>
        <fullName evidence="1">Uncharacterized protein</fullName>
    </submittedName>
</protein>
<organism evidence="1 2">
    <name type="scientific">Pluteus cervinus</name>
    <dbReference type="NCBI Taxonomy" id="181527"/>
    <lineage>
        <taxon>Eukaryota</taxon>
        <taxon>Fungi</taxon>
        <taxon>Dikarya</taxon>
        <taxon>Basidiomycota</taxon>
        <taxon>Agaricomycotina</taxon>
        <taxon>Agaricomycetes</taxon>
        <taxon>Agaricomycetidae</taxon>
        <taxon>Agaricales</taxon>
        <taxon>Pluteineae</taxon>
        <taxon>Pluteaceae</taxon>
        <taxon>Pluteus</taxon>
    </lineage>
</organism>
<keyword evidence="2" id="KW-1185">Reference proteome</keyword>
<accession>A0ACD3B704</accession>
<evidence type="ECO:0000313" key="2">
    <source>
        <dbReference type="Proteomes" id="UP000308600"/>
    </source>
</evidence>
<dbReference type="EMBL" id="ML208276">
    <property type="protein sequence ID" value="TFK73441.1"/>
    <property type="molecule type" value="Genomic_DNA"/>
</dbReference>
<gene>
    <name evidence="1" type="ORF">BDN72DRAFT_854871</name>
</gene>
<name>A0ACD3B704_9AGAR</name>
<reference evidence="1 2" key="1">
    <citation type="journal article" date="2019" name="Nat. Ecol. Evol.">
        <title>Megaphylogeny resolves global patterns of mushroom evolution.</title>
        <authorList>
            <person name="Varga T."/>
            <person name="Krizsan K."/>
            <person name="Foldi C."/>
            <person name="Dima B."/>
            <person name="Sanchez-Garcia M."/>
            <person name="Sanchez-Ramirez S."/>
            <person name="Szollosi G.J."/>
            <person name="Szarkandi J.G."/>
            <person name="Papp V."/>
            <person name="Albert L."/>
            <person name="Andreopoulos W."/>
            <person name="Angelini C."/>
            <person name="Antonin V."/>
            <person name="Barry K.W."/>
            <person name="Bougher N.L."/>
            <person name="Buchanan P."/>
            <person name="Buyck B."/>
            <person name="Bense V."/>
            <person name="Catcheside P."/>
            <person name="Chovatia M."/>
            <person name="Cooper J."/>
            <person name="Damon W."/>
            <person name="Desjardin D."/>
            <person name="Finy P."/>
            <person name="Geml J."/>
            <person name="Haridas S."/>
            <person name="Hughes K."/>
            <person name="Justo A."/>
            <person name="Karasinski D."/>
            <person name="Kautmanova I."/>
            <person name="Kiss B."/>
            <person name="Kocsube S."/>
            <person name="Kotiranta H."/>
            <person name="LaButti K.M."/>
            <person name="Lechner B.E."/>
            <person name="Liimatainen K."/>
            <person name="Lipzen A."/>
            <person name="Lukacs Z."/>
            <person name="Mihaltcheva S."/>
            <person name="Morgado L.N."/>
            <person name="Niskanen T."/>
            <person name="Noordeloos M.E."/>
            <person name="Ohm R.A."/>
            <person name="Ortiz-Santana B."/>
            <person name="Ovrebo C."/>
            <person name="Racz N."/>
            <person name="Riley R."/>
            <person name="Savchenko A."/>
            <person name="Shiryaev A."/>
            <person name="Soop K."/>
            <person name="Spirin V."/>
            <person name="Szebenyi C."/>
            <person name="Tomsovsky M."/>
            <person name="Tulloss R.E."/>
            <person name="Uehling J."/>
            <person name="Grigoriev I.V."/>
            <person name="Vagvolgyi C."/>
            <person name="Papp T."/>
            <person name="Martin F.M."/>
            <person name="Miettinen O."/>
            <person name="Hibbett D.S."/>
            <person name="Nagy L.G."/>
        </authorList>
    </citation>
    <scope>NUCLEOTIDE SEQUENCE [LARGE SCALE GENOMIC DNA]</scope>
    <source>
        <strain evidence="1 2">NL-1719</strain>
    </source>
</reference>